<organism evidence="8 9">
    <name type="scientific">Albugo candida</name>
    <dbReference type="NCBI Taxonomy" id="65357"/>
    <lineage>
        <taxon>Eukaryota</taxon>
        <taxon>Sar</taxon>
        <taxon>Stramenopiles</taxon>
        <taxon>Oomycota</taxon>
        <taxon>Peronosporomycetes</taxon>
        <taxon>Albuginales</taxon>
        <taxon>Albuginaceae</taxon>
        <taxon>Albugo</taxon>
    </lineage>
</organism>
<dbReference type="InterPro" id="IPR027417">
    <property type="entry name" value="P-loop_NTPase"/>
</dbReference>
<dbReference type="PANTHER" id="PTHR47969:SF15">
    <property type="entry name" value="CHROMOSOME-ASSOCIATED KINESIN KIF4A-RELATED"/>
    <property type="match status" value="1"/>
</dbReference>
<name>A0A024GW07_9STRA</name>
<dbReference type="GO" id="GO:0003777">
    <property type="term" value="F:microtubule motor activity"/>
    <property type="evidence" value="ECO:0007669"/>
    <property type="project" value="InterPro"/>
</dbReference>
<reference evidence="8 9" key="1">
    <citation type="submission" date="2012-05" db="EMBL/GenBank/DDBJ databases">
        <title>Recombination and specialization in a pathogen metapopulation.</title>
        <authorList>
            <person name="Gardiner A."/>
            <person name="Kemen E."/>
            <person name="Schultz-Larsen T."/>
            <person name="MacLean D."/>
            <person name="Van Oosterhout C."/>
            <person name="Jones J.D.G."/>
        </authorList>
    </citation>
    <scope>NUCLEOTIDE SEQUENCE [LARGE SCALE GENOMIC DNA]</scope>
    <source>
        <strain evidence="8 9">Ac Nc2</strain>
    </source>
</reference>
<gene>
    <name evidence="8" type="ORF">BN9_131850</name>
</gene>
<dbReference type="InterPro" id="IPR036961">
    <property type="entry name" value="Kinesin_motor_dom_sf"/>
</dbReference>
<keyword evidence="9" id="KW-1185">Reference proteome</keyword>
<evidence type="ECO:0000313" key="9">
    <source>
        <dbReference type="Proteomes" id="UP000053237"/>
    </source>
</evidence>
<evidence type="ECO:0000313" key="8">
    <source>
        <dbReference type="EMBL" id="CCI50822.1"/>
    </source>
</evidence>
<dbReference type="GO" id="GO:0007052">
    <property type="term" value="P:mitotic spindle organization"/>
    <property type="evidence" value="ECO:0007669"/>
    <property type="project" value="TreeGrafter"/>
</dbReference>
<dbReference type="GO" id="GO:0005737">
    <property type="term" value="C:cytoplasm"/>
    <property type="evidence" value="ECO:0007669"/>
    <property type="project" value="UniProtKB-SubCell"/>
</dbReference>
<sequence length="194" mass="21318">MDATSSRSHAICTLTMEQCFKYDDTGNAENRNSKFHLVDLACSERAKRTNAVVLRFKEGLNINEGLLALGNVISALCERKRTSHAQENAANGSLSMIHVPYRDSKLTRLLQDSLGGNSKTLMIACMSPAHVNYDDISSTLRYAARARNIKNHAVANCEINPSNEIVSLCTQVELLQLQLLQQQKSSFSSAGIST</sequence>
<dbReference type="STRING" id="65357.A0A024GW07"/>
<dbReference type="AlphaFoldDB" id="A0A024GW07"/>
<feature type="domain" description="Kinesin motor" evidence="7">
    <location>
        <begin position="1"/>
        <end position="149"/>
    </location>
</feature>
<keyword evidence="2" id="KW-0963">Cytoplasm</keyword>
<protein>
    <recommendedName>
        <fullName evidence="7">Kinesin motor domain-containing protein</fullName>
    </recommendedName>
</protein>
<dbReference type="PRINTS" id="PR00380">
    <property type="entry name" value="KINESINHEAVY"/>
</dbReference>
<evidence type="ECO:0000256" key="5">
    <source>
        <dbReference type="ARBA" id="ARBA00023054"/>
    </source>
</evidence>
<evidence type="ECO:0000256" key="1">
    <source>
        <dbReference type="ARBA" id="ARBA00004496"/>
    </source>
</evidence>
<keyword evidence="3" id="KW-0547">Nucleotide-binding</keyword>
<comment type="caution">
    <text evidence="6">Lacks conserved residue(s) required for the propagation of feature annotation.</text>
</comment>
<evidence type="ECO:0000259" key="7">
    <source>
        <dbReference type="PROSITE" id="PS50067"/>
    </source>
</evidence>
<evidence type="ECO:0000256" key="4">
    <source>
        <dbReference type="ARBA" id="ARBA00022840"/>
    </source>
</evidence>
<dbReference type="Gene3D" id="3.40.850.10">
    <property type="entry name" value="Kinesin motor domain"/>
    <property type="match status" value="1"/>
</dbReference>
<evidence type="ECO:0000256" key="2">
    <source>
        <dbReference type="ARBA" id="ARBA00022490"/>
    </source>
</evidence>
<comment type="similarity">
    <text evidence="6">Belongs to the TRAFAC class myosin-kinesin ATPase superfamily. Kinesin family.</text>
</comment>
<dbReference type="GO" id="GO:0005875">
    <property type="term" value="C:microtubule associated complex"/>
    <property type="evidence" value="ECO:0007669"/>
    <property type="project" value="TreeGrafter"/>
</dbReference>
<comment type="caution">
    <text evidence="8">The sequence shown here is derived from an EMBL/GenBank/DDBJ whole genome shotgun (WGS) entry which is preliminary data.</text>
</comment>
<dbReference type="SMART" id="SM00129">
    <property type="entry name" value="KISc"/>
    <property type="match status" value="1"/>
</dbReference>
<dbReference type="OrthoDB" id="3176171at2759"/>
<dbReference type="InterPro" id="IPR001752">
    <property type="entry name" value="Kinesin_motor_dom"/>
</dbReference>
<dbReference type="SUPFAM" id="SSF52540">
    <property type="entry name" value="P-loop containing nucleoside triphosphate hydrolases"/>
    <property type="match status" value="1"/>
</dbReference>
<evidence type="ECO:0000256" key="6">
    <source>
        <dbReference type="PROSITE-ProRule" id="PRU00283"/>
    </source>
</evidence>
<dbReference type="InterPro" id="IPR027640">
    <property type="entry name" value="Kinesin-like_fam"/>
</dbReference>
<keyword evidence="5" id="KW-0175">Coiled coil</keyword>
<keyword evidence="4" id="KW-0067">ATP-binding</keyword>
<dbReference type="PROSITE" id="PS50067">
    <property type="entry name" value="KINESIN_MOTOR_2"/>
    <property type="match status" value="1"/>
</dbReference>
<dbReference type="GO" id="GO:0005524">
    <property type="term" value="F:ATP binding"/>
    <property type="evidence" value="ECO:0007669"/>
    <property type="project" value="UniProtKB-KW"/>
</dbReference>
<dbReference type="PANTHER" id="PTHR47969">
    <property type="entry name" value="CHROMOSOME-ASSOCIATED KINESIN KIF4A-RELATED"/>
    <property type="match status" value="1"/>
</dbReference>
<evidence type="ECO:0000256" key="3">
    <source>
        <dbReference type="ARBA" id="ARBA00022741"/>
    </source>
</evidence>
<proteinExistence type="inferred from homology"/>
<dbReference type="GO" id="GO:0051231">
    <property type="term" value="P:spindle elongation"/>
    <property type="evidence" value="ECO:0007669"/>
    <property type="project" value="TreeGrafter"/>
</dbReference>
<accession>A0A024GW07</accession>
<comment type="subcellular location">
    <subcellularLocation>
        <location evidence="1">Cytoplasm</location>
    </subcellularLocation>
</comment>
<dbReference type="EMBL" id="CAIX01001326">
    <property type="protein sequence ID" value="CCI50822.1"/>
    <property type="molecule type" value="Genomic_DNA"/>
</dbReference>
<dbReference type="Pfam" id="PF00225">
    <property type="entry name" value="Kinesin"/>
    <property type="match status" value="1"/>
</dbReference>
<dbReference type="GO" id="GO:0008017">
    <property type="term" value="F:microtubule binding"/>
    <property type="evidence" value="ECO:0007669"/>
    <property type="project" value="InterPro"/>
</dbReference>
<dbReference type="GO" id="GO:0007018">
    <property type="term" value="P:microtubule-based movement"/>
    <property type="evidence" value="ECO:0007669"/>
    <property type="project" value="InterPro"/>
</dbReference>
<dbReference type="InParanoid" id="A0A024GW07"/>
<dbReference type="Proteomes" id="UP000053237">
    <property type="component" value="Unassembled WGS sequence"/>
</dbReference>